<dbReference type="OrthoDB" id="6093671at2759"/>
<dbReference type="InterPro" id="IPR023267">
    <property type="entry name" value="RCMT"/>
</dbReference>
<dbReference type="PROSITE" id="PS51686">
    <property type="entry name" value="SAM_MT_RSMB_NOP"/>
    <property type="match status" value="1"/>
</dbReference>
<organism evidence="8 9">
    <name type="scientific">Polarella glacialis</name>
    <name type="common">Dinoflagellate</name>
    <dbReference type="NCBI Taxonomy" id="89957"/>
    <lineage>
        <taxon>Eukaryota</taxon>
        <taxon>Sar</taxon>
        <taxon>Alveolata</taxon>
        <taxon>Dinophyceae</taxon>
        <taxon>Suessiales</taxon>
        <taxon>Suessiaceae</taxon>
        <taxon>Polarella</taxon>
    </lineage>
</organism>
<feature type="binding site" evidence="5">
    <location>
        <position position="212"/>
    </location>
    <ligand>
        <name>S-adenosyl-L-methionine</name>
        <dbReference type="ChEBI" id="CHEBI:59789"/>
    </ligand>
</feature>
<dbReference type="GO" id="GO:0003723">
    <property type="term" value="F:RNA binding"/>
    <property type="evidence" value="ECO:0007669"/>
    <property type="project" value="UniProtKB-UniRule"/>
</dbReference>
<keyword evidence="3 5" id="KW-0949">S-adenosyl-L-methionine</keyword>
<dbReference type="GO" id="GO:0008173">
    <property type="term" value="F:RNA methyltransferase activity"/>
    <property type="evidence" value="ECO:0007669"/>
    <property type="project" value="InterPro"/>
</dbReference>
<dbReference type="PRINTS" id="PR02008">
    <property type="entry name" value="RCMTFAMILY"/>
</dbReference>
<feature type="active site" description="Nucleophile" evidence="5">
    <location>
        <position position="265"/>
    </location>
</feature>
<evidence type="ECO:0000256" key="1">
    <source>
        <dbReference type="ARBA" id="ARBA00022603"/>
    </source>
</evidence>
<dbReference type="InterPro" id="IPR049560">
    <property type="entry name" value="MeTrfase_RsmB-F_NOP2_cat"/>
</dbReference>
<gene>
    <name evidence="8" type="ORF">PGLA1383_LOCUS26834</name>
</gene>
<evidence type="ECO:0000259" key="7">
    <source>
        <dbReference type="PROSITE" id="PS51686"/>
    </source>
</evidence>
<dbReference type="EMBL" id="CAJNNV010024222">
    <property type="protein sequence ID" value="CAE8609007.1"/>
    <property type="molecule type" value="Genomic_DNA"/>
</dbReference>
<feature type="region of interest" description="Disordered" evidence="6">
    <location>
        <begin position="404"/>
        <end position="426"/>
    </location>
</feature>
<keyword evidence="2 5" id="KW-0808">Transferase</keyword>
<evidence type="ECO:0000256" key="6">
    <source>
        <dbReference type="SAM" id="MobiDB-lite"/>
    </source>
</evidence>
<sequence length="677" mass="73337">MQTVTRFAGAGLAEVKCILWVQAFDAETKQMMLAMFSLGDVLAGAAVPTARLSASASVLLQLPEQRRSDFDHAGFSVWQLSNDLYSGTEGCRAWTEREGRNGSLSFQEMVSLVPALLLDPGPSQLCIDMCAAPGSKSQQLLQIMRAKAGKAEPEGLVVSADVSAQRACLALYRVLSNAESPASCAALANAKDFPHMLDPTGARLEFGGILADVPCSGDGTARKNGQIWRSWARKEALGLHSLQRNILLRALHLMPPGGTVVYSTCSLNPVENEAVVLWCLRKWRSKENVDVELLDTPALCLAKCGISAAPGLDRWVVPSPQRGGPLFSSWQEVPEELKGDGVAGTSLRQEMFADGCDDIGGFCAPKEMARCARLYPHRGDYGGFFVAVLRKGFPPAGTPAVKLTPIKMGDRGAGKKGNRGHPLMTSQFGPVRREDPWWAEIVKFFGVNAAWAEERLQKGLFFWQRLHGNEFPERLLLVSEAVAKLWAAVPAAPGRQPAWVRLGVILFEQLPKGFQTQAALSRWRISSEGAPRLGAVLGSRRACLPAGQLLAMLRAEHRQMDLELFSPQLLQLLVNARPEEGGTRYDCGAVLLGVEGLGLPGWETCWLPAVLTPRFLRLLVDDDASEGLAEAMEEDAKQQIPLSKQQVHPAPVSADHPAPPPGCWAGLAKAAHELCSR</sequence>
<dbReference type="GO" id="GO:0001510">
    <property type="term" value="P:RNA methylation"/>
    <property type="evidence" value="ECO:0007669"/>
    <property type="project" value="InterPro"/>
</dbReference>
<dbReference type="InterPro" id="IPR001678">
    <property type="entry name" value="MeTrfase_RsmB-F_NOP2_dom"/>
</dbReference>
<evidence type="ECO:0000313" key="9">
    <source>
        <dbReference type="Proteomes" id="UP000654075"/>
    </source>
</evidence>
<proteinExistence type="inferred from homology"/>
<dbReference type="Proteomes" id="UP000654075">
    <property type="component" value="Unassembled WGS sequence"/>
</dbReference>
<feature type="region of interest" description="Disordered" evidence="6">
    <location>
        <begin position="630"/>
        <end position="659"/>
    </location>
</feature>
<comment type="caution">
    <text evidence="8">The sequence shown here is derived from an EMBL/GenBank/DDBJ whole genome shotgun (WGS) entry which is preliminary data.</text>
</comment>
<feature type="binding site" evidence="5">
    <location>
        <position position="161"/>
    </location>
    <ligand>
        <name>S-adenosyl-L-methionine</name>
        <dbReference type="ChEBI" id="CHEBI:59789"/>
    </ligand>
</feature>
<feature type="binding site" evidence="5">
    <location>
        <position position="192"/>
    </location>
    <ligand>
        <name>S-adenosyl-L-methionine</name>
        <dbReference type="ChEBI" id="CHEBI:59789"/>
    </ligand>
</feature>
<feature type="domain" description="SAM-dependent MTase RsmB/NOP-type" evidence="7">
    <location>
        <begin position="33"/>
        <end position="392"/>
    </location>
</feature>
<protein>
    <recommendedName>
        <fullName evidence="7">SAM-dependent MTase RsmB/NOP-type domain-containing protein</fullName>
    </recommendedName>
</protein>
<dbReference type="SUPFAM" id="SSF53335">
    <property type="entry name" value="S-adenosyl-L-methionine-dependent methyltransferases"/>
    <property type="match status" value="1"/>
</dbReference>
<dbReference type="AlphaFoldDB" id="A0A813F3N4"/>
<keyword evidence="9" id="KW-1185">Reference proteome</keyword>
<evidence type="ECO:0000313" key="8">
    <source>
        <dbReference type="EMBL" id="CAE8609007.1"/>
    </source>
</evidence>
<keyword evidence="1 5" id="KW-0489">Methyltransferase</keyword>
<dbReference type="PANTHER" id="PTHR22808:SF1">
    <property type="entry name" value="RNA CYTOSINE-C(5)-METHYLTRANSFERASE NSUN2-RELATED"/>
    <property type="match status" value="1"/>
</dbReference>
<evidence type="ECO:0000256" key="2">
    <source>
        <dbReference type="ARBA" id="ARBA00022679"/>
    </source>
</evidence>
<accession>A0A813F3N4</accession>
<evidence type="ECO:0000256" key="5">
    <source>
        <dbReference type="PROSITE-ProRule" id="PRU01023"/>
    </source>
</evidence>
<dbReference type="InterPro" id="IPR029063">
    <property type="entry name" value="SAM-dependent_MTases_sf"/>
</dbReference>
<keyword evidence="4 5" id="KW-0694">RNA-binding</keyword>
<dbReference type="Gene3D" id="3.40.50.150">
    <property type="entry name" value="Vaccinia Virus protein VP39"/>
    <property type="match status" value="1"/>
</dbReference>
<dbReference type="PANTHER" id="PTHR22808">
    <property type="entry name" value="NCL1 YEAST -RELATED NOL1/NOP2/FMU SUN DOMAIN-CONTAINING"/>
    <property type="match status" value="1"/>
</dbReference>
<name>A0A813F3N4_POLGL</name>
<reference evidence="8" key="1">
    <citation type="submission" date="2021-02" db="EMBL/GenBank/DDBJ databases">
        <authorList>
            <person name="Dougan E. K."/>
            <person name="Rhodes N."/>
            <person name="Thang M."/>
            <person name="Chan C."/>
        </authorList>
    </citation>
    <scope>NUCLEOTIDE SEQUENCE</scope>
</reference>
<feature type="binding site" evidence="5">
    <location>
        <begin position="130"/>
        <end position="136"/>
    </location>
    <ligand>
        <name>S-adenosyl-L-methionine</name>
        <dbReference type="ChEBI" id="CHEBI:59789"/>
    </ligand>
</feature>
<evidence type="ECO:0000256" key="3">
    <source>
        <dbReference type="ARBA" id="ARBA00022691"/>
    </source>
</evidence>
<comment type="similarity">
    <text evidence="5">Belongs to the class I-like SAM-binding methyltransferase superfamily. RsmB/NOP family.</text>
</comment>
<dbReference type="Pfam" id="PF01189">
    <property type="entry name" value="Methyltr_RsmB-F"/>
    <property type="match status" value="1"/>
</dbReference>
<evidence type="ECO:0000256" key="4">
    <source>
        <dbReference type="ARBA" id="ARBA00022884"/>
    </source>
</evidence>